<dbReference type="Gene3D" id="2.70.70.10">
    <property type="entry name" value="Glucose Permease (Domain IIA)"/>
    <property type="match status" value="1"/>
</dbReference>
<feature type="chain" id="PRO_5015933568" evidence="3">
    <location>
        <begin position="28"/>
        <end position="537"/>
    </location>
</feature>
<dbReference type="InterPro" id="IPR018392">
    <property type="entry name" value="LysM"/>
</dbReference>
<comment type="similarity">
    <text evidence="1">Belongs to the E.coli NlpD/Haemophilus LppB family.</text>
</comment>
<organism evidence="5 6">
    <name type="scientific">Methylobacterium terrae</name>
    <dbReference type="NCBI Taxonomy" id="2202827"/>
    <lineage>
        <taxon>Bacteria</taxon>
        <taxon>Pseudomonadati</taxon>
        <taxon>Pseudomonadota</taxon>
        <taxon>Alphaproteobacteria</taxon>
        <taxon>Hyphomicrobiales</taxon>
        <taxon>Methylobacteriaceae</taxon>
        <taxon>Methylobacterium</taxon>
    </lineage>
</organism>
<dbReference type="CDD" id="cd00118">
    <property type="entry name" value="LysM"/>
    <property type="match status" value="1"/>
</dbReference>
<dbReference type="SMART" id="SM00257">
    <property type="entry name" value="LysM"/>
    <property type="match status" value="1"/>
</dbReference>
<feature type="compositionally biased region" description="Basic and acidic residues" evidence="2">
    <location>
        <begin position="280"/>
        <end position="386"/>
    </location>
</feature>
<accession>A0A2U8WNL1</accession>
<evidence type="ECO:0000259" key="4">
    <source>
        <dbReference type="PROSITE" id="PS51782"/>
    </source>
</evidence>
<evidence type="ECO:0000256" key="3">
    <source>
        <dbReference type="SAM" id="SignalP"/>
    </source>
</evidence>
<dbReference type="CDD" id="cd12797">
    <property type="entry name" value="M23_peptidase"/>
    <property type="match status" value="1"/>
</dbReference>
<dbReference type="PROSITE" id="PS51782">
    <property type="entry name" value="LYSM"/>
    <property type="match status" value="1"/>
</dbReference>
<dbReference type="PROSITE" id="PS51257">
    <property type="entry name" value="PROKAR_LIPOPROTEIN"/>
    <property type="match status" value="1"/>
</dbReference>
<feature type="compositionally biased region" description="Pro residues" evidence="2">
    <location>
        <begin position="399"/>
        <end position="414"/>
    </location>
</feature>
<dbReference type="InterPro" id="IPR050570">
    <property type="entry name" value="Cell_wall_metabolism_enzyme"/>
</dbReference>
<dbReference type="PANTHER" id="PTHR21666:SF263">
    <property type="entry name" value="MUREIN HYDROLASE ACTIVATOR NLPD"/>
    <property type="match status" value="1"/>
</dbReference>
<evidence type="ECO:0000256" key="2">
    <source>
        <dbReference type="SAM" id="MobiDB-lite"/>
    </source>
</evidence>
<name>A0A2U8WNL1_9HYPH</name>
<dbReference type="EMBL" id="CP029553">
    <property type="protein sequence ID" value="AWN47844.1"/>
    <property type="molecule type" value="Genomic_DNA"/>
</dbReference>
<keyword evidence="6" id="KW-1185">Reference proteome</keyword>
<dbReference type="InterPro" id="IPR016047">
    <property type="entry name" value="M23ase_b-sheet_dom"/>
</dbReference>
<feature type="domain" description="LysM" evidence="4">
    <location>
        <begin position="119"/>
        <end position="163"/>
    </location>
</feature>
<dbReference type="PANTHER" id="PTHR21666">
    <property type="entry name" value="PEPTIDASE-RELATED"/>
    <property type="match status" value="1"/>
</dbReference>
<feature type="compositionally biased region" description="Basic and acidic residues" evidence="2">
    <location>
        <begin position="244"/>
        <end position="265"/>
    </location>
</feature>
<evidence type="ECO:0000313" key="5">
    <source>
        <dbReference type="EMBL" id="AWN47844.1"/>
    </source>
</evidence>
<feature type="signal peptide" evidence="3">
    <location>
        <begin position="1"/>
        <end position="27"/>
    </location>
</feature>
<dbReference type="Pfam" id="PF01551">
    <property type="entry name" value="Peptidase_M23"/>
    <property type="match status" value="1"/>
</dbReference>
<evidence type="ECO:0000313" key="6">
    <source>
        <dbReference type="Proteomes" id="UP000245444"/>
    </source>
</evidence>
<evidence type="ECO:0000256" key="1">
    <source>
        <dbReference type="ARBA" id="ARBA00038420"/>
    </source>
</evidence>
<proteinExistence type="inferred from homology"/>
<reference evidence="5 6" key="1">
    <citation type="submission" date="2018-05" db="EMBL/GenBank/DDBJ databases">
        <title>Complete Genome Sequence of Methylobacterium sp. 17Sr1-28.</title>
        <authorList>
            <person name="Srinivasan S."/>
        </authorList>
    </citation>
    <scope>NUCLEOTIDE SEQUENCE [LARGE SCALE GENOMIC DNA]</scope>
    <source>
        <strain evidence="5 6">17Sr1-28</strain>
    </source>
</reference>
<dbReference type="SUPFAM" id="SSF51261">
    <property type="entry name" value="Duplicated hybrid motif"/>
    <property type="match status" value="1"/>
</dbReference>
<dbReference type="KEGG" id="mtea:DK419_17210"/>
<dbReference type="Gene3D" id="3.10.350.10">
    <property type="entry name" value="LysM domain"/>
    <property type="match status" value="1"/>
</dbReference>
<dbReference type="OrthoDB" id="9795421at2"/>
<dbReference type="AlphaFoldDB" id="A0A2U8WNL1"/>
<feature type="region of interest" description="Disordered" evidence="2">
    <location>
        <begin position="179"/>
        <end position="420"/>
    </location>
</feature>
<dbReference type="Pfam" id="PF01476">
    <property type="entry name" value="LysM"/>
    <property type="match status" value="1"/>
</dbReference>
<dbReference type="Proteomes" id="UP000245444">
    <property type="component" value="Chromosome"/>
</dbReference>
<dbReference type="GO" id="GO:0004222">
    <property type="term" value="F:metalloendopeptidase activity"/>
    <property type="evidence" value="ECO:0007669"/>
    <property type="project" value="TreeGrafter"/>
</dbReference>
<dbReference type="InterPro" id="IPR036779">
    <property type="entry name" value="LysM_dom_sf"/>
</dbReference>
<keyword evidence="3" id="KW-0732">Signal</keyword>
<dbReference type="InterPro" id="IPR011055">
    <property type="entry name" value="Dup_hybrid_motif"/>
</dbReference>
<protein>
    <submittedName>
        <fullName evidence="5">Peptidase M23</fullName>
    </submittedName>
</protein>
<gene>
    <name evidence="5" type="ORF">DK419_17210</name>
</gene>
<sequence>MRDRGAGKGMRTLSRFALIGLIGGASAACSTDAVRLDPFSNPFSSSASGEPGATGSLPEGEALTAPVRSAPIQSRPLSAPMAAAPLSSRPIAAPAATPRVAAAAPVTGGPAGWSPAGGTTITVGANDSLSQMSTRFGVPSAAILQANGLSSASQVTAGRQIVIPVYHAGGVPAMSARAVPAAPAPRVPVAETRQPESVRRVAEVAPRPEPAPEPARKAPARPGQAEARPVSPAAAERAAKLNARKPEPREEERLTAKPQRPEPKAVAKVAARQQDDEDERVAAKPQKAEPKAAAKPEVRKVEARKPEPHKPEAHKAEPKVAEKAKSEVKKVAEVKPEPRKVEAKPEVRKPEPKQAEAEKPEIKKPEVKKVAELKPAKPEPKPEPAKPVKVASLPEKAPEPAPAPAVAPAAPAPDPQSSFRWPARGRVINGYGSSGNEGINIAVPEGTPVKAAEEGTVAYAGSDVKGYGKLVLVRHANGYVSAYAHNGEIDVRPGEKVKRGQTIAKSGASGNVTSPQLHFEIRKGATPVDPMPHLASN</sequence>
<feature type="compositionally biased region" description="Basic and acidic residues" evidence="2">
    <location>
        <begin position="193"/>
        <end position="202"/>
    </location>
</feature>